<sequence>MKKSINPQVIEIQKRFFDAIAMAKALGRTTGLKSFCEAHNLNLVKYYRIKGDFGKPIDEMHYKEIDIDALAYICEDFGISPQWLLLGRGKLEIR</sequence>
<evidence type="ECO:0008006" key="3">
    <source>
        <dbReference type="Google" id="ProtNLM"/>
    </source>
</evidence>
<protein>
    <recommendedName>
        <fullName evidence="3">HTH cro/C1-type domain-containing protein</fullName>
    </recommendedName>
</protein>
<dbReference type="Proteomes" id="UP000249300">
    <property type="component" value="Chromosome 1"/>
</dbReference>
<name>A0A0A2FFB3_9PORP</name>
<reference evidence="1 2" key="1">
    <citation type="submission" date="2018-06" db="EMBL/GenBank/DDBJ databases">
        <authorList>
            <consortium name="Pathogen Informatics"/>
            <person name="Doyle S."/>
        </authorList>
    </citation>
    <scope>NUCLEOTIDE SEQUENCE [LARGE SCALE GENOMIC DNA]</scope>
    <source>
        <strain evidence="1 2">NCTC12858</strain>
    </source>
</reference>
<dbReference type="eggNOG" id="ENOG502ZSKH">
    <property type="taxonomic scope" value="Bacteria"/>
</dbReference>
<dbReference type="EMBL" id="LS483447">
    <property type="protein sequence ID" value="SQH72377.1"/>
    <property type="molecule type" value="Genomic_DNA"/>
</dbReference>
<dbReference type="OrthoDB" id="1273881at2"/>
<evidence type="ECO:0000313" key="2">
    <source>
        <dbReference type="Proteomes" id="UP000249300"/>
    </source>
</evidence>
<dbReference type="KEGG" id="pcre:NCTC12858_00191"/>
<gene>
    <name evidence="1" type="ORF">NCTC12858_00191</name>
</gene>
<dbReference type="AlphaFoldDB" id="A0A0A2FFB3"/>
<evidence type="ECO:0000313" key="1">
    <source>
        <dbReference type="EMBL" id="SQH72377.1"/>
    </source>
</evidence>
<proteinExistence type="predicted"/>
<dbReference type="RefSeq" id="WP_023936052.1">
    <property type="nucleotide sequence ID" value="NZ_FUXH01000005.1"/>
</dbReference>
<organism evidence="1 2">
    <name type="scientific">Porphyromonas crevioricanis</name>
    <dbReference type="NCBI Taxonomy" id="393921"/>
    <lineage>
        <taxon>Bacteria</taxon>
        <taxon>Pseudomonadati</taxon>
        <taxon>Bacteroidota</taxon>
        <taxon>Bacteroidia</taxon>
        <taxon>Bacteroidales</taxon>
        <taxon>Porphyromonadaceae</taxon>
        <taxon>Porphyromonas</taxon>
    </lineage>
</organism>
<keyword evidence="2" id="KW-1185">Reference proteome</keyword>
<accession>A0A0A2FFB3</accession>